<feature type="compositionally biased region" description="Basic and acidic residues" evidence="14">
    <location>
        <begin position="1022"/>
        <end position="1033"/>
    </location>
</feature>
<feature type="compositionally biased region" description="Low complexity" evidence="14">
    <location>
        <begin position="716"/>
        <end position="743"/>
    </location>
</feature>
<evidence type="ECO:0000256" key="14">
    <source>
        <dbReference type="SAM" id="MobiDB-lite"/>
    </source>
</evidence>
<dbReference type="EMBL" id="JAIHNG010000115">
    <property type="protein sequence ID" value="KAI5958811.1"/>
    <property type="molecule type" value="Genomic_DNA"/>
</dbReference>
<keyword evidence="18" id="KW-1185">Reference proteome</keyword>
<evidence type="ECO:0000313" key="17">
    <source>
        <dbReference type="EMBL" id="KAI5958811.1"/>
    </source>
</evidence>
<dbReference type="Gene3D" id="1.10.10.10">
    <property type="entry name" value="Winged helix-like DNA-binding domain superfamily/Winged helix DNA-binding domain"/>
    <property type="match status" value="1"/>
</dbReference>
<dbReference type="PANTHER" id="PTHR46181:SF3">
    <property type="entry name" value="MITOCHONDRIAL GLYCINE TRANSPORTER"/>
    <property type="match status" value="1"/>
</dbReference>
<organism evidence="17 18">
    <name type="scientific">Candida theae</name>
    <dbReference type="NCBI Taxonomy" id="1198502"/>
    <lineage>
        <taxon>Eukaryota</taxon>
        <taxon>Fungi</taxon>
        <taxon>Dikarya</taxon>
        <taxon>Ascomycota</taxon>
        <taxon>Saccharomycotina</taxon>
        <taxon>Pichiomycetes</taxon>
        <taxon>Debaryomycetaceae</taxon>
        <taxon>Candida/Lodderomyces clade</taxon>
        <taxon>Candida</taxon>
    </lineage>
</organism>
<dbReference type="Gene3D" id="1.50.40.10">
    <property type="entry name" value="Mitochondrial carrier domain"/>
    <property type="match status" value="2"/>
</dbReference>
<evidence type="ECO:0000256" key="8">
    <source>
        <dbReference type="ARBA" id="ARBA00023128"/>
    </source>
</evidence>
<dbReference type="InterPro" id="IPR023395">
    <property type="entry name" value="MCP_dom_sf"/>
</dbReference>
<feature type="domain" description="Prenyltransferase alpha-alpha toroid" evidence="15">
    <location>
        <begin position="24"/>
        <end position="340"/>
    </location>
</feature>
<keyword evidence="9 11" id="KW-0472">Membrane</keyword>
<comment type="function">
    <text evidence="1">Mitochondrial transporter that mediates uptake of thiamine pyrophosphate (ThPP) into mitochondria.</text>
</comment>
<feature type="compositionally biased region" description="Basic residues" evidence="14">
    <location>
        <begin position="1153"/>
        <end position="1165"/>
    </location>
</feature>
<keyword evidence="7 11" id="KW-1133">Transmembrane helix</keyword>
<dbReference type="PANTHER" id="PTHR46181">
    <property type="entry name" value="MITOCHONDRIAL GLYCINE TRANSPORTER"/>
    <property type="match status" value="1"/>
</dbReference>
<feature type="region of interest" description="Disordered" evidence="14">
    <location>
        <begin position="950"/>
        <end position="1005"/>
    </location>
</feature>
<dbReference type="GO" id="GO:0015187">
    <property type="term" value="F:glycine transmembrane transporter activity"/>
    <property type="evidence" value="ECO:0007669"/>
    <property type="project" value="UniProtKB-UniRule"/>
</dbReference>
<feature type="region of interest" description="Disordered" evidence="14">
    <location>
        <begin position="1149"/>
        <end position="1171"/>
    </location>
</feature>
<evidence type="ECO:0000256" key="3">
    <source>
        <dbReference type="ARBA" id="ARBA00022448"/>
    </source>
</evidence>
<dbReference type="InterPro" id="IPR006785">
    <property type="entry name" value="Pex14_N"/>
</dbReference>
<evidence type="ECO:0000256" key="13">
    <source>
        <dbReference type="SAM" id="Coils"/>
    </source>
</evidence>
<evidence type="ECO:0000256" key="10">
    <source>
        <dbReference type="ARBA" id="ARBA00034060"/>
    </source>
</evidence>
<dbReference type="RefSeq" id="XP_051609154.1">
    <property type="nucleotide sequence ID" value="XM_051751538.1"/>
</dbReference>
<dbReference type="GO" id="GO:1904983">
    <property type="term" value="P:glycine import into mitochondrion"/>
    <property type="evidence" value="ECO:0007669"/>
    <property type="project" value="UniProtKB-UniRule"/>
</dbReference>
<keyword evidence="4 11" id="KW-0812">Transmembrane</keyword>
<feature type="repeat" description="Solcar" evidence="12">
    <location>
        <begin position="606"/>
        <end position="689"/>
    </location>
</feature>
<feature type="compositionally biased region" description="Low complexity" evidence="14">
    <location>
        <begin position="1398"/>
        <end position="1422"/>
    </location>
</feature>
<dbReference type="SUPFAM" id="SSF103506">
    <property type="entry name" value="Mitochondrial carrier"/>
    <property type="match status" value="1"/>
</dbReference>
<protein>
    <recommendedName>
        <fullName evidence="11">Mitochondrial glycine transporter</fullName>
    </recommendedName>
    <alternativeName>
        <fullName evidence="11">Solute carrier family 25 member 38 homolog</fullName>
    </alternativeName>
</protein>
<dbReference type="Pfam" id="PF04695">
    <property type="entry name" value="Pex14_N"/>
    <property type="match status" value="1"/>
</dbReference>
<gene>
    <name evidence="17" type="ORF">KGF57_002245</name>
</gene>
<comment type="caution">
    <text evidence="17">The sequence shown here is derived from an EMBL/GenBank/DDBJ whole genome shotgun (WGS) entry which is preliminary data.</text>
</comment>
<dbReference type="InterPro" id="IPR001330">
    <property type="entry name" value="Prenyltrans"/>
</dbReference>
<dbReference type="Pfam" id="PF00432">
    <property type="entry name" value="Prenyltrans"/>
    <property type="match status" value="1"/>
</dbReference>
<evidence type="ECO:0000256" key="12">
    <source>
        <dbReference type="PROSITE-ProRule" id="PRU00282"/>
    </source>
</evidence>
<dbReference type="InterPro" id="IPR036388">
    <property type="entry name" value="WH-like_DNA-bd_sf"/>
</dbReference>
<feature type="region of interest" description="Disordered" evidence="14">
    <location>
        <begin position="711"/>
        <end position="745"/>
    </location>
</feature>
<dbReference type="Gene3D" id="1.50.10.20">
    <property type="match status" value="1"/>
</dbReference>
<proteinExistence type="inferred from homology"/>
<feature type="compositionally biased region" description="Basic and acidic residues" evidence="14">
    <location>
        <begin position="1079"/>
        <end position="1089"/>
    </location>
</feature>
<comment type="catalytic activity">
    <reaction evidence="10 11">
        <text>glycine(in) = glycine(out)</text>
        <dbReference type="Rhea" id="RHEA:70715"/>
        <dbReference type="ChEBI" id="CHEBI:57305"/>
    </reaction>
</comment>
<feature type="compositionally biased region" description="Polar residues" evidence="14">
    <location>
        <begin position="1360"/>
        <end position="1397"/>
    </location>
</feature>
<feature type="repeat" description="Solcar" evidence="12">
    <location>
        <begin position="492"/>
        <end position="591"/>
    </location>
</feature>
<comment type="subcellular location">
    <subcellularLocation>
        <location evidence="2">Membrane</location>
        <topology evidence="2">Multi-pass membrane protein</topology>
    </subcellularLocation>
    <subcellularLocation>
        <location evidence="11">Mitochondrion inner membrane</location>
        <topology evidence="11">Multi-pass membrane protein</topology>
    </subcellularLocation>
</comment>
<evidence type="ECO:0000256" key="9">
    <source>
        <dbReference type="ARBA" id="ARBA00023136"/>
    </source>
</evidence>
<dbReference type="Proteomes" id="UP001204833">
    <property type="component" value="Unassembled WGS sequence"/>
</dbReference>
<feature type="repeat" description="Solcar" evidence="12">
    <location>
        <begin position="380"/>
        <end position="466"/>
    </location>
</feature>
<feature type="compositionally biased region" description="Polar residues" evidence="14">
    <location>
        <begin position="1294"/>
        <end position="1319"/>
    </location>
</feature>
<keyword evidence="13" id="KW-0175">Coiled coil</keyword>
<dbReference type="InterPro" id="IPR008930">
    <property type="entry name" value="Terpenoid_cyclase/PrenylTrfase"/>
</dbReference>
<keyword evidence="6 11" id="KW-0999">Mitochondrion inner membrane</keyword>
<feature type="compositionally biased region" description="Low complexity" evidence="14">
    <location>
        <begin position="970"/>
        <end position="987"/>
    </location>
</feature>
<feature type="compositionally biased region" description="Basic and acidic residues" evidence="14">
    <location>
        <begin position="1047"/>
        <end position="1060"/>
    </location>
</feature>
<dbReference type="Pfam" id="PF00153">
    <property type="entry name" value="Mito_carr"/>
    <property type="match status" value="3"/>
</dbReference>
<keyword evidence="3 11" id="KW-0813">Transport</keyword>
<dbReference type="SUPFAM" id="SSF48239">
    <property type="entry name" value="Terpenoid cyclases/Protein prenyltransferases"/>
    <property type="match status" value="1"/>
</dbReference>
<evidence type="ECO:0000256" key="6">
    <source>
        <dbReference type="ARBA" id="ARBA00022792"/>
    </source>
</evidence>
<feature type="region of interest" description="Disordered" evidence="14">
    <location>
        <begin position="1225"/>
        <end position="1247"/>
    </location>
</feature>
<feature type="compositionally biased region" description="Low complexity" evidence="14">
    <location>
        <begin position="1320"/>
        <end position="1336"/>
    </location>
</feature>
<dbReference type="PROSITE" id="PS50920">
    <property type="entry name" value="SOLCAR"/>
    <property type="match status" value="3"/>
</dbReference>
<evidence type="ECO:0000313" key="18">
    <source>
        <dbReference type="Proteomes" id="UP001204833"/>
    </source>
</evidence>
<dbReference type="GO" id="GO:0005743">
    <property type="term" value="C:mitochondrial inner membrane"/>
    <property type="evidence" value="ECO:0007669"/>
    <property type="project" value="UniProtKB-SubCell"/>
</dbReference>
<comment type="function">
    <text evidence="11">Mitochondrial glycine transporter that imports glycine into the mitochondrial matrix. Plays an important role in providing glycine for the first enzymatic step in heme biosynthesis, the condensation of glycine with succinyl-CoA to produce 5-aminolevulinate (ALA) in the miochondrial matrix.</text>
</comment>
<evidence type="ECO:0000256" key="5">
    <source>
        <dbReference type="ARBA" id="ARBA00022737"/>
    </source>
</evidence>
<evidence type="ECO:0000256" key="2">
    <source>
        <dbReference type="ARBA" id="ARBA00004141"/>
    </source>
</evidence>
<accession>A0AAD5BFM8</accession>
<feature type="compositionally biased region" description="Polar residues" evidence="14">
    <location>
        <begin position="1092"/>
        <end position="1102"/>
    </location>
</feature>
<dbReference type="GeneID" id="76150304"/>
<evidence type="ECO:0000259" key="16">
    <source>
        <dbReference type="Pfam" id="PF04695"/>
    </source>
</evidence>
<keyword evidence="8 11" id="KW-0496">Mitochondrion</keyword>
<name>A0AAD5BFM8_9ASCO</name>
<feature type="domain" description="Peroxisome membrane anchor protein Pex14p N-terminal" evidence="16">
    <location>
        <begin position="681"/>
        <end position="712"/>
    </location>
</feature>
<comment type="similarity">
    <text evidence="11">Belongs to the mitochondrial carrier (TC 2.A.29) family. SLC25A38 subfamily.</text>
</comment>
<sequence>MSSFKPSEPSAPHPIPDRNMPVMLAIIFFSLQGLQLLKKLQLSKDERTYHEKYIWDSYFIDREHYSTFRSTAYFSRAGEFYDYGNISACFFALASLITLQSDLKRLDRTKVMRYLKKCQVAEGPGRGGFVPFYNEYGFGEPDLRQCYMALLVRQLLLYQGDLKENIDLPSLQDFILSRLNVNGGFSSRILDEAHLGFTFCAVASLTLLGYPVEKLNNTQRWLSQRQISYPQSLYGDNIYAYFKNSDTGGFNGRDNKLGDTCYSWWCSGSLYLMSRTNLSLLDIPQAESFLLNCTQNTVIGGFSSTSESSPDPMHSCLALASLALWDHQNYNLSEIDAVFVMDKSSLDLYKSKMSSIATSNYTHHDSPSSATKSSPLAKSPDAAAHLLAGASAGLISAITLQPFDLLKTRLQQQQFTSKHEVRTSLIKELRKLTKVKDLWRGTLPSALRTSIGAGLYFTTLSKMRSAWATYRKEHSRDGAVDIKSESSILPKLTPMENLTTGFAARAIVGYITMPITVLKTRFESNLYNYNSMYEGVSGVYLDKTGLQPEGMSSSQNQGSIKNFFRGSTATLIRDCPYAGLYVLTYESFKNDLLPTLIPRHLGGDYHAGLINSTAAVLAATTCTTITAPFDAIKTRLQLTNGGSFWKTVMTLLHEEGGVKNLFRGLSLRLGRKGVSAGISWDPNVASAALTKKVEFLESKGLNQEEIEEALKRVNEPPSSSSSSSTSVTPSSSNTTSTSLQQPPQQLPIDYYNVAPPVPERSWKDYFIMATATAGVTYGLYQVVTKYLVPSIIPPSQSSIEQDKEVINEEFIKIDKILEQLSKEQEEIKTANEEKLKDIDTVIENINDFLARYNKDKFNFDDNLKLMRLEIDNLSNSIEKNMKLNKEDVNYELVGLKDELQSLKNLIQVRATSSSSAGVAAAAAAVNGTSSPAGRNIAPVSSIPSASEILKRAKAKNEAPATSGSVPTEKPSASADEPTTSTPSSTPAAKEESHVPELPAGRMGGWSVGKVASAGIPAWQMKHREEELEGDSKDNASLPSSIPAWQKDQAKSEAEINDKIKSAGIPPWQLPSSSSNSTGKTEEKTEKKDTAVPSWQTAASTTNRKVESVPFGQQLEVINKIILNNSKNQHQTAKYQQTYQNRFNHHNNNTNRGNHGHHGYNNHHHQMQQQNKYALAAVAAAAAVQHQQQQTFLLQQQAALAKKQQYEQQQQKQQLQQQQYQYHQIQKQQQHQQQPQQAHSQFQQQSQHIKGNQFFPPQQKFQGYVRPAQEQGFTSYNVQHPQVFTQPPPQVFGDVQNSSLLDQNTTGGSGQSQFNNNFLMSNGSSNSINSSTSSSNSTPTGYSRVFDSGSAKSFENRGSIDRNSPPSLFLSTNIPSMTSAPFSNSPTLATTPTQSNIWNGTSNSSSIAASGTTTSATGSGSGSIWAKNTDGAGLFSTNRSATMNSGPISITGSKIW</sequence>
<dbReference type="GO" id="GO:0003824">
    <property type="term" value="F:catalytic activity"/>
    <property type="evidence" value="ECO:0007669"/>
    <property type="project" value="InterPro"/>
</dbReference>
<dbReference type="HAMAP" id="MF_03064">
    <property type="entry name" value="SLC25A38"/>
    <property type="match status" value="1"/>
</dbReference>
<evidence type="ECO:0000256" key="7">
    <source>
        <dbReference type="ARBA" id="ARBA00022989"/>
    </source>
</evidence>
<evidence type="ECO:0000256" key="11">
    <source>
        <dbReference type="HAMAP-Rule" id="MF_03064"/>
    </source>
</evidence>
<feature type="region of interest" description="Disordered" evidence="14">
    <location>
        <begin position="1279"/>
        <end position="1422"/>
    </location>
</feature>
<dbReference type="InterPro" id="IPR030847">
    <property type="entry name" value="Hem25/SLC25A38"/>
</dbReference>
<reference evidence="17 18" key="1">
    <citation type="journal article" date="2022" name="DNA Res.">
        <title>Genome analysis of five recently described species of the CUG-Ser clade uncovers Candida theae as a new hybrid lineage with pathogenic potential in the Candida parapsilosis species complex.</title>
        <authorList>
            <person name="Mixao V."/>
            <person name="Del Olmo V."/>
            <person name="Hegedusova E."/>
            <person name="Saus E."/>
            <person name="Pryszcz L."/>
            <person name="Cillingova A."/>
            <person name="Nosek J."/>
            <person name="Gabaldon T."/>
        </authorList>
    </citation>
    <scope>NUCLEOTIDE SEQUENCE [LARGE SCALE GENOMIC DNA]</scope>
    <source>
        <strain evidence="17 18">CBS 12239</strain>
    </source>
</reference>
<feature type="region of interest" description="Disordered" evidence="14">
    <location>
        <begin position="1022"/>
        <end position="1105"/>
    </location>
</feature>
<evidence type="ECO:0000256" key="1">
    <source>
        <dbReference type="ARBA" id="ARBA00002238"/>
    </source>
</evidence>
<feature type="coiled-coil region" evidence="13">
    <location>
        <begin position="806"/>
        <end position="837"/>
    </location>
</feature>
<evidence type="ECO:0000259" key="15">
    <source>
        <dbReference type="Pfam" id="PF00432"/>
    </source>
</evidence>
<keyword evidence="5 11" id="KW-0677">Repeat</keyword>
<evidence type="ECO:0000256" key="4">
    <source>
        <dbReference type="ARBA" id="ARBA00022692"/>
    </source>
</evidence>
<dbReference type="InterPro" id="IPR018108">
    <property type="entry name" value="MCP_transmembrane"/>
</dbReference>